<dbReference type="RefSeq" id="WP_345356197.1">
    <property type="nucleotide sequence ID" value="NZ_BAABII010000002.1"/>
</dbReference>
<protein>
    <submittedName>
        <fullName evidence="1">SDR family oxidoreductase</fullName>
    </submittedName>
</protein>
<proteinExistence type="predicted"/>
<dbReference type="Gene3D" id="3.40.50.720">
    <property type="entry name" value="NAD(P)-binding Rossmann-like Domain"/>
    <property type="match status" value="1"/>
</dbReference>
<dbReference type="InterPro" id="IPR051207">
    <property type="entry name" value="ComplexI_NDUFA9_subunit"/>
</dbReference>
<organism evidence="1 2">
    <name type="scientific">Saccharopolyspora cebuensis</name>
    <dbReference type="NCBI Taxonomy" id="418759"/>
    <lineage>
        <taxon>Bacteria</taxon>
        <taxon>Bacillati</taxon>
        <taxon>Actinomycetota</taxon>
        <taxon>Actinomycetes</taxon>
        <taxon>Pseudonocardiales</taxon>
        <taxon>Pseudonocardiaceae</taxon>
        <taxon>Saccharopolyspora</taxon>
    </lineage>
</organism>
<dbReference type="Proteomes" id="UP001564626">
    <property type="component" value="Unassembled WGS sequence"/>
</dbReference>
<sequence length="238" mass="24938">MRIAIAGATGLVGRSLASRARQSGHTVVELSRSSGVDLRSGPVPDLTGVDAVIDVTNSSSMEQHEATTFFTSVAETLGRAATAAGIRRTVVLSIIGVDRTPEDGYFVAKLAHEHAVSEHAPGVRILRAAQFHDFADQMLGWVRDGSTATIPDWPVQPVDVDEVARLLLELATREEGSELSEVAGPRPERLPDMVARVDPSVAVTDGPVSDAIAGGALLAGPGTTIAGDGFADWLARSR</sequence>
<dbReference type="PANTHER" id="PTHR12126">
    <property type="entry name" value="NADH-UBIQUINONE OXIDOREDUCTASE 39 KDA SUBUNIT-RELATED"/>
    <property type="match status" value="1"/>
</dbReference>
<dbReference type="InterPro" id="IPR036291">
    <property type="entry name" value="NAD(P)-bd_dom_sf"/>
</dbReference>
<keyword evidence="2" id="KW-1185">Reference proteome</keyword>
<name>A0ABV4CNR0_9PSEU</name>
<accession>A0ABV4CNR0</accession>
<evidence type="ECO:0000313" key="1">
    <source>
        <dbReference type="EMBL" id="MEY8042123.1"/>
    </source>
</evidence>
<evidence type="ECO:0000313" key="2">
    <source>
        <dbReference type="Proteomes" id="UP001564626"/>
    </source>
</evidence>
<dbReference type="PANTHER" id="PTHR12126:SF11">
    <property type="entry name" value="NADH DEHYDROGENASE [UBIQUINONE] 1 ALPHA SUBCOMPLEX SUBUNIT 9, MITOCHONDRIAL"/>
    <property type="match status" value="1"/>
</dbReference>
<comment type="caution">
    <text evidence="1">The sequence shown here is derived from an EMBL/GenBank/DDBJ whole genome shotgun (WGS) entry which is preliminary data.</text>
</comment>
<dbReference type="SUPFAM" id="SSF51735">
    <property type="entry name" value="NAD(P)-binding Rossmann-fold domains"/>
    <property type="match status" value="1"/>
</dbReference>
<gene>
    <name evidence="1" type="ORF">AB8O55_22140</name>
</gene>
<reference evidence="1 2" key="1">
    <citation type="submission" date="2024-08" db="EMBL/GenBank/DDBJ databases">
        <title>Genome mining of Saccharopolyspora cebuensis PGLac3 from Nigerian medicinal plant.</title>
        <authorList>
            <person name="Ezeobiora C.E."/>
            <person name="Igbokwe N.H."/>
            <person name="Amin D.H."/>
            <person name="Mendie U.E."/>
        </authorList>
    </citation>
    <scope>NUCLEOTIDE SEQUENCE [LARGE SCALE GENOMIC DNA]</scope>
    <source>
        <strain evidence="1 2">PGLac3</strain>
    </source>
</reference>
<dbReference type="EMBL" id="JBGEHV010000049">
    <property type="protein sequence ID" value="MEY8042123.1"/>
    <property type="molecule type" value="Genomic_DNA"/>
</dbReference>